<comment type="caution">
    <text evidence="7">The sequence shown here is derived from an EMBL/GenBank/DDBJ whole genome shotgun (WGS) entry which is preliminary data.</text>
</comment>
<evidence type="ECO:0000256" key="3">
    <source>
        <dbReference type="ARBA" id="ARBA00022989"/>
    </source>
</evidence>
<feature type="transmembrane region" description="Helical" evidence="5">
    <location>
        <begin position="78"/>
        <end position="98"/>
    </location>
</feature>
<evidence type="ECO:0000313" key="7">
    <source>
        <dbReference type="EMBL" id="PWE16290.1"/>
    </source>
</evidence>
<dbReference type="AlphaFoldDB" id="A0A2U2BQK3"/>
<keyword evidence="3 5" id="KW-1133">Transmembrane helix</keyword>
<evidence type="ECO:0000256" key="2">
    <source>
        <dbReference type="ARBA" id="ARBA00022692"/>
    </source>
</evidence>
<feature type="transmembrane region" description="Helical" evidence="5">
    <location>
        <begin position="24"/>
        <end position="43"/>
    </location>
</feature>
<comment type="subcellular location">
    <subcellularLocation>
        <location evidence="1">Membrane</location>
        <topology evidence="1">Multi-pass membrane protein</topology>
    </subcellularLocation>
</comment>
<dbReference type="Pfam" id="PF00892">
    <property type="entry name" value="EamA"/>
    <property type="match status" value="1"/>
</dbReference>
<feature type="transmembrane region" description="Helical" evidence="5">
    <location>
        <begin position="242"/>
        <end position="261"/>
    </location>
</feature>
<dbReference type="SUPFAM" id="SSF103481">
    <property type="entry name" value="Multidrug resistance efflux transporter EmrE"/>
    <property type="match status" value="1"/>
</dbReference>
<proteinExistence type="predicted"/>
<gene>
    <name evidence="7" type="ORF">DF183_03380</name>
</gene>
<reference evidence="7 8" key="2">
    <citation type="submission" date="2018-05" db="EMBL/GenBank/DDBJ databases">
        <authorList>
            <person name="Lanie J.A."/>
            <person name="Ng W.-L."/>
            <person name="Kazmierczak K.M."/>
            <person name="Andrzejewski T.M."/>
            <person name="Davidsen T.M."/>
            <person name="Wayne K.J."/>
            <person name="Tettelin H."/>
            <person name="Glass J.I."/>
            <person name="Rusch D."/>
            <person name="Podicherti R."/>
            <person name="Tsui H.-C.T."/>
            <person name="Winkler M.E."/>
        </authorList>
    </citation>
    <scope>NUCLEOTIDE SEQUENCE [LARGE SCALE GENOMIC DNA]</scope>
    <source>
        <strain evidence="7 8">YBY</strain>
    </source>
</reference>
<feature type="transmembrane region" description="Helical" evidence="5">
    <location>
        <begin position="128"/>
        <end position="148"/>
    </location>
</feature>
<evidence type="ECO:0000256" key="5">
    <source>
        <dbReference type="SAM" id="Phobius"/>
    </source>
</evidence>
<feature type="transmembrane region" description="Helical" evidence="5">
    <location>
        <begin position="215"/>
        <end position="236"/>
    </location>
</feature>
<dbReference type="GO" id="GO:0016020">
    <property type="term" value="C:membrane"/>
    <property type="evidence" value="ECO:0007669"/>
    <property type="project" value="UniProtKB-SubCell"/>
</dbReference>
<sequence>MLAFAANSLLTRMAFQTTLIDAASFTAIRISTGAITLFLISLLQAQKLRFSALGGVSAILLFIYALAFSFAYRSISTGTGALILFAAAQLLMISYGLFRGERTSVLGLLMALGGLVFFLAPGASAPPWGAALLMAISGLAWGGFSLLGKASESPVAGTASSFLLAVPLSLLTLWLHQGELQVDPLGVLYAALSGSLASGIGYAIWYWVRLRMSAITAASVQLSVPVLTAVLGLLILDEQISLKSALAALLVLGGIAVVILTSRRKPQE</sequence>
<organism evidence="7 8">
    <name type="scientific">Alcaligenes faecalis</name>
    <dbReference type="NCBI Taxonomy" id="511"/>
    <lineage>
        <taxon>Bacteria</taxon>
        <taxon>Pseudomonadati</taxon>
        <taxon>Pseudomonadota</taxon>
        <taxon>Betaproteobacteria</taxon>
        <taxon>Burkholderiales</taxon>
        <taxon>Alcaligenaceae</taxon>
        <taxon>Alcaligenes</taxon>
    </lineage>
</organism>
<keyword evidence="2 5" id="KW-0812">Transmembrane</keyword>
<evidence type="ECO:0000259" key="6">
    <source>
        <dbReference type="Pfam" id="PF00892"/>
    </source>
</evidence>
<feature type="transmembrane region" description="Helical" evidence="5">
    <location>
        <begin position="105"/>
        <end position="122"/>
    </location>
</feature>
<dbReference type="PANTHER" id="PTHR32322">
    <property type="entry name" value="INNER MEMBRANE TRANSPORTER"/>
    <property type="match status" value="1"/>
</dbReference>
<dbReference type="InterPro" id="IPR050638">
    <property type="entry name" value="AA-Vitamin_Transporters"/>
</dbReference>
<feature type="transmembrane region" description="Helical" evidence="5">
    <location>
        <begin position="155"/>
        <end position="175"/>
    </location>
</feature>
<evidence type="ECO:0000256" key="1">
    <source>
        <dbReference type="ARBA" id="ARBA00004141"/>
    </source>
</evidence>
<evidence type="ECO:0000256" key="4">
    <source>
        <dbReference type="ARBA" id="ARBA00023136"/>
    </source>
</evidence>
<dbReference type="InterPro" id="IPR000620">
    <property type="entry name" value="EamA_dom"/>
</dbReference>
<evidence type="ECO:0000313" key="8">
    <source>
        <dbReference type="Proteomes" id="UP000245216"/>
    </source>
</evidence>
<reference evidence="7 8" key="1">
    <citation type="submission" date="2018-05" db="EMBL/GenBank/DDBJ databases">
        <title>Genome Sequence of an Efficient Indole-Degrading Bacterium, Alcaligenes sp.YBY.</title>
        <authorList>
            <person name="Yang B."/>
        </authorList>
    </citation>
    <scope>NUCLEOTIDE SEQUENCE [LARGE SCALE GENOMIC DNA]</scope>
    <source>
        <strain evidence="7 8">YBY</strain>
    </source>
</reference>
<feature type="transmembrane region" description="Helical" evidence="5">
    <location>
        <begin position="187"/>
        <end position="208"/>
    </location>
</feature>
<dbReference type="InterPro" id="IPR037185">
    <property type="entry name" value="EmrE-like"/>
</dbReference>
<accession>A0A2U2BQK3</accession>
<dbReference type="PANTHER" id="PTHR32322:SF9">
    <property type="entry name" value="AMINO-ACID METABOLITE EFFLUX PUMP-RELATED"/>
    <property type="match status" value="1"/>
</dbReference>
<feature type="transmembrane region" description="Helical" evidence="5">
    <location>
        <begin position="50"/>
        <end position="72"/>
    </location>
</feature>
<protein>
    <submittedName>
        <fullName evidence="7">EamA family transporter</fullName>
    </submittedName>
</protein>
<name>A0A2U2BQK3_ALCFA</name>
<keyword evidence="4 5" id="KW-0472">Membrane</keyword>
<dbReference type="EMBL" id="QEXO01000001">
    <property type="protein sequence ID" value="PWE16290.1"/>
    <property type="molecule type" value="Genomic_DNA"/>
</dbReference>
<feature type="domain" description="EamA" evidence="6">
    <location>
        <begin position="130"/>
        <end position="259"/>
    </location>
</feature>
<dbReference type="Proteomes" id="UP000245216">
    <property type="component" value="Unassembled WGS sequence"/>
</dbReference>